<evidence type="ECO:0000313" key="4">
    <source>
        <dbReference type="Proteomes" id="UP001552299"/>
    </source>
</evidence>
<feature type="compositionally biased region" description="Polar residues" evidence="1">
    <location>
        <begin position="1"/>
        <end position="11"/>
    </location>
</feature>
<dbReference type="PANTHER" id="PTHR31286">
    <property type="entry name" value="GLYCINE-RICH CELL WALL STRUCTURAL PROTEIN 1.8-LIKE"/>
    <property type="match status" value="1"/>
</dbReference>
<dbReference type="AlphaFoldDB" id="A0ABD0UG07"/>
<sequence>MAAPSSSNPWGNTIEPVPGKQKGFFSLDEEGKKSPSRSFKDVVSSSTFAGETLSPLTLSVFKGVSVVLLSDDEVLKLTFPFQFTLVGKFFMRRPNMDYVRHFFRNLKLSSFYSIGLLDSRHVAIQLSNDLNYSRVFARRYYYISNCQMRLLNWMLFLDIREESPIVPIWISFTNLRLHFFNPRVLHALGSIFGMPLQTDQATTSKTRPSVARVLVKFEKVPEFYTHCKVHGHAMSDCFILHPILKKSSSPSAMDVGSTPTEQVPDVNVNDNALIHLDPEVPTSINEQKGEEDSMNLVQPHILDEVEKDNSLLESGALTNDECEEGEFPPKYNMGHNAMDQKSFYVNVESSSSSHEDSDSKLNDDDGFTKIDKKKGSLWNVRGIIGVDSKDKVRNLHIVHNIHVLVLIEPFISPDKYNIIAFRLDFSMKSANCSNKIRIM</sequence>
<proteinExistence type="predicted"/>
<dbReference type="PANTHER" id="PTHR31286:SF179">
    <property type="entry name" value="RNASE H TYPE-1 DOMAIN-CONTAINING PROTEIN"/>
    <property type="match status" value="1"/>
</dbReference>
<dbReference type="InterPro" id="IPR025558">
    <property type="entry name" value="DUF4283"/>
</dbReference>
<protein>
    <recommendedName>
        <fullName evidence="2">DUF4283 domain-containing protein</fullName>
    </recommendedName>
</protein>
<feature type="region of interest" description="Disordered" evidence="1">
    <location>
        <begin position="1"/>
        <end position="38"/>
    </location>
</feature>
<evidence type="ECO:0000256" key="1">
    <source>
        <dbReference type="SAM" id="MobiDB-lite"/>
    </source>
</evidence>
<keyword evidence="4" id="KW-1185">Reference proteome</keyword>
<dbReference type="InterPro" id="IPR040256">
    <property type="entry name" value="At4g02000-like"/>
</dbReference>
<organism evidence="3 4">
    <name type="scientific">Dendrobium thyrsiflorum</name>
    <name type="common">Pinecone-like raceme dendrobium</name>
    <name type="synonym">Orchid</name>
    <dbReference type="NCBI Taxonomy" id="117978"/>
    <lineage>
        <taxon>Eukaryota</taxon>
        <taxon>Viridiplantae</taxon>
        <taxon>Streptophyta</taxon>
        <taxon>Embryophyta</taxon>
        <taxon>Tracheophyta</taxon>
        <taxon>Spermatophyta</taxon>
        <taxon>Magnoliopsida</taxon>
        <taxon>Liliopsida</taxon>
        <taxon>Asparagales</taxon>
        <taxon>Orchidaceae</taxon>
        <taxon>Epidendroideae</taxon>
        <taxon>Malaxideae</taxon>
        <taxon>Dendrobiinae</taxon>
        <taxon>Dendrobium</taxon>
    </lineage>
</organism>
<name>A0ABD0UG07_DENTH</name>
<comment type="caution">
    <text evidence="3">The sequence shown here is derived from an EMBL/GenBank/DDBJ whole genome shotgun (WGS) entry which is preliminary data.</text>
</comment>
<dbReference type="Pfam" id="PF14111">
    <property type="entry name" value="DUF4283"/>
    <property type="match status" value="1"/>
</dbReference>
<feature type="domain" description="DUF4283" evidence="2">
    <location>
        <begin position="82"/>
        <end position="155"/>
    </location>
</feature>
<gene>
    <name evidence="3" type="ORF">M5K25_020164</name>
</gene>
<evidence type="ECO:0000259" key="2">
    <source>
        <dbReference type="Pfam" id="PF14111"/>
    </source>
</evidence>
<dbReference type="Proteomes" id="UP001552299">
    <property type="component" value="Unassembled WGS sequence"/>
</dbReference>
<feature type="region of interest" description="Disordered" evidence="1">
    <location>
        <begin position="346"/>
        <end position="365"/>
    </location>
</feature>
<accession>A0ABD0UG07</accession>
<reference evidence="3 4" key="1">
    <citation type="journal article" date="2024" name="Plant Biotechnol. J.">
        <title>Dendrobium thyrsiflorum genome and its molecular insights into genes involved in important horticultural traits.</title>
        <authorList>
            <person name="Chen B."/>
            <person name="Wang J.Y."/>
            <person name="Zheng P.J."/>
            <person name="Li K.L."/>
            <person name="Liang Y.M."/>
            <person name="Chen X.F."/>
            <person name="Zhang C."/>
            <person name="Zhao X."/>
            <person name="He X."/>
            <person name="Zhang G.Q."/>
            <person name="Liu Z.J."/>
            <person name="Xu Q."/>
        </authorList>
    </citation>
    <scope>NUCLEOTIDE SEQUENCE [LARGE SCALE GENOMIC DNA]</scope>
    <source>
        <strain evidence="3">GZMU011</strain>
    </source>
</reference>
<dbReference type="EMBL" id="JANQDX010000016">
    <property type="protein sequence ID" value="KAL0909311.1"/>
    <property type="molecule type" value="Genomic_DNA"/>
</dbReference>
<evidence type="ECO:0000313" key="3">
    <source>
        <dbReference type="EMBL" id="KAL0909311.1"/>
    </source>
</evidence>
<feature type="compositionally biased region" description="Basic and acidic residues" evidence="1">
    <location>
        <begin position="353"/>
        <end position="365"/>
    </location>
</feature>